<sequence>MPGSVSRSQSGLSQSSFSSAPSVVSRFEDGASNELLDWGEGFVVGVYGVLFTIVKERYNTGVRWLLIKLALDFAQLFTVVFKPSDGWIIDEDLWLWKLLRMLQFVDWIRPRGYSIFLAALYTMIGLLAVAVALSAWVAWCFQHRSFPFVWPIKVLRVYANIFFHVLDVATLTLLQLPFDCRWIGYRQEVQNHLAIFPSMVCTEMPHVAHMSAAGLALLTYLVMALCNLMADFELNPTTRNLYAISNSEVEVRAFGVKFLMTVFTYAVGWRKVQNLLELCLSCYLAWLYLKWQPHLFGWVNHLRVGLYCSIATVSVGSVMLSFRPDATKPFRQATTTALLASMGVMLVLGAAASYVRLKLWSNYVLMRYRTAPAGQKARRIYKFKDAREVEIVARVCRRWTDQHYELLDVKAAKEAEIIIKGGMQLFPDSAYMRITYVNFLIDVLESSQTGYSQLQTAKKCNPNLIERFAIFAREQASRGRCAGASGRAGGRAPAGAPLAGPGSA</sequence>
<evidence type="ECO:0000313" key="4">
    <source>
        <dbReference type="Proteomes" id="UP000075714"/>
    </source>
</evidence>
<dbReference type="Proteomes" id="UP000075714">
    <property type="component" value="Unassembled WGS sequence"/>
</dbReference>
<feature type="transmembrane region" description="Helical" evidence="2">
    <location>
        <begin position="113"/>
        <end position="137"/>
    </location>
</feature>
<name>A0A150H332_GONPE</name>
<feature type="transmembrane region" description="Helical" evidence="2">
    <location>
        <begin position="207"/>
        <end position="230"/>
    </location>
</feature>
<gene>
    <name evidence="3" type="ORF">GPECTOR_1g399</name>
</gene>
<dbReference type="OrthoDB" id="541445at2759"/>
<evidence type="ECO:0000313" key="3">
    <source>
        <dbReference type="EMBL" id="KXZ56445.1"/>
    </source>
</evidence>
<protein>
    <submittedName>
        <fullName evidence="3">Uncharacterized protein</fullName>
    </submittedName>
</protein>
<evidence type="ECO:0000256" key="2">
    <source>
        <dbReference type="SAM" id="Phobius"/>
    </source>
</evidence>
<dbReference type="STRING" id="33097.A0A150H332"/>
<dbReference type="EMBL" id="LSYV01000002">
    <property type="protein sequence ID" value="KXZ56445.1"/>
    <property type="molecule type" value="Genomic_DNA"/>
</dbReference>
<organism evidence="3 4">
    <name type="scientific">Gonium pectorale</name>
    <name type="common">Green alga</name>
    <dbReference type="NCBI Taxonomy" id="33097"/>
    <lineage>
        <taxon>Eukaryota</taxon>
        <taxon>Viridiplantae</taxon>
        <taxon>Chlorophyta</taxon>
        <taxon>core chlorophytes</taxon>
        <taxon>Chlorophyceae</taxon>
        <taxon>CS clade</taxon>
        <taxon>Chlamydomonadales</taxon>
        <taxon>Volvocaceae</taxon>
        <taxon>Gonium</taxon>
    </lineage>
</organism>
<keyword evidence="2" id="KW-0472">Membrane</keyword>
<dbReference type="AlphaFoldDB" id="A0A150H332"/>
<feature type="transmembrane region" description="Helical" evidence="2">
    <location>
        <begin position="334"/>
        <end position="357"/>
    </location>
</feature>
<evidence type="ECO:0000256" key="1">
    <source>
        <dbReference type="SAM" id="MobiDB-lite"/>
    </source>
</evidence>
<reference evidence="4" key="1">
    <citation type="journal article" date="2016" name="Nat. Commun.">
        <title>The Gonium pectorale genome demonstrates co-option of cell cycle regulation during the evolution of multicellularity.</title>
        <authorList>
            <person name="Hanschen E.R."/>
            <person name="Marriage T.N."/>
            <person name="Ferris P.J."/>
            <person name="Hamaji T."/>
            <person name="Toyoda A."/>
            <person name="Fujiyama A."/>
            <person name="Neme R."/>
            <person name="Noguchi H."/>
            <person name="Minakuchi Y."/>
            <person name="Suzuki M."/>
            <person name="Kawai-Toyooka H."/>
            <person name="Smith D.R."/>
            <person name="Sparks H."/>
            <person name="Anderson J."/>
            <person name="Bakaric R."/>
            <person name="Luria V."/>
            <person name="Karger A."/>
            <person name="Kirschner M.W."/>
            <person name="Durand P.M."/>
            <person name="Michod R.E."/>
            <person name="Nozaki H."/>
            <person name="Olson B.J."/>
        </authorList>
    </citation>
    <scope>NUCLEOTIDE SEQUENCE [LARGE SCALE GENOMIC DNA]</scope>
    <source>
        <strain evidence="4">NIES-2863</strain>
    </source>
</reference>
<dbReference type="PANTHER" id="PTHR31600:SF2">
    <property type="entry name" value="GAMETE ENRICHED GENE 10 PROTEIN-RELATED"/>
    <property type="match status" value="1"/>
</dbReference>
<accession>A0A150H332</accession>
<dbReference type="InterPro" id="IPR052994">
    <property type="entry name" value="Tiny_macrocysts_regulators"/>
</dbReference>
<dbReference type="PANTHER" id="PTHR31600">
    <property type="entry name" value="TINY MACROCYSTS PROTEIN B-RELATED"/>
    <property type="match status" value="1"/>
</dbReference>
<feature type="transmembrane region" description="Helical" evidence="2">
    <location>
        <begin position="157"/>
        <end position="178"/>
    </location>
</feature>
<proteinExistence type="predicted"/>
<keyword evidence="2" id="KW-1133">Transmembrane helix</keyword>
<feature type="region of interest" description="Disordered" evidence="1">
    <location>
        <begin position="482"/>
        <end position="504"/>
    </location>
</feature>
<feature type="transmembrane region" description="Helical" evidence="2">
    <location>
        <begin position="304"/>
        <end position="322"/>
    </location>
</feature>
<comment type="caution">
    <text evidence="3">The sequence shown here is derived from an EMBL/GenBank/DDBJ whole genome shotgun (WGS) entry which is preliminary data.</text>
</comment>
<keyword evidence="4" id="KW-1185">Reference proteome</keyword>
<keyword evidence="2" id="KW-0812">Transmembrane</keyword>